<comment type="caution">
    <text evidence="1">The sequence shown here is derived from an EMBL/GenBank/DDBJ whole genome shotgun (WGS) entry which is preliminary data.</text>
</comment>
<accession>A0ACC2I2S9</accession>
<organism evidence="1 2">
    <name type="scientific">Boeremia exigua</name>
    <dbReference type="NCBI Taxonomy" id="749465"/>
    <lineage>
        <taxon>Eukaryota</taxon>
        <taxon>Fungi</taxon>
        <taxon>Dikarya</taxon>
        <taxon>Ascomycota</taxon>
        <taxon>Pezizomycotina</taxon>
        <taxon>Dothideomycetes</taxon>
        <taxon>Pleosporomycetidae</taxon>
        <taxon>Pleosporales</taxon>
        <taxon>Pleosporineae</taxon>
        <taxon>Didymellaceae</taxon>
        <taxon>Boeremia</taxon>
    </lineage>
</organism>
<sequence>MDIIYRSCLRLLVLLEDVTFDLPEVALCERYDPSKNLAPYHRSWVPPADERDVLTSCYHRINAARWWERAWCHHEFSVNEPWSDKRQVSQVHNATFFVNSTEGSTFKIKWYTLHKIIVTALRFVPELAGTVMTKAKGHAILTGLDQVECEPDWRFSLMAKYNGISRKGCLHFEDKLSVIINMCGIGLAYQGHAIATQDEVLYLSALLAFAVGEAYPLTMFHGETTVMFSGRPTWLQRHHTGDETTIPRFKLGDLRGIHQVSMRDIELDMIFLRPISMWEEVKDRNLGLTYEVFPGTIPTTQPAKHGPDDDYESEDETLLDKPRRRFLMSCIVQGLSFTAWLWAQLKSDVVGLNYN</sequence>
<proteinExistence type="predicted"/>
<protein>
    <submittedName>
        <fullName evidence="1">Uncharacterized protein</fullName>
    </submittedName>
</protein>
<gene>
    <name evidence="1" type="ORF">OPT61_g7557</name>
</gene>
<reference evidence="1" key="1">
    <citation type="submission" date="2022-11" db="EMBL/GenBank/DDBJ databases">
        <title>Genome Sequence of Boeremia exigua.</title>
        <authorList>
            <person name="Buettner E."/>
        </authorList>
    </citation>
    <scope>NUCLEOTIDE SEQUENCE</scope>
    <source>
        <strain evidence="1">CU02</strain>
    </source>
</reference>
<dbReference type="Proteomes" id="UP001153331">
    <property type="component" value="Unassembled WGS sequence"/>
</dbReference>
<name>A0ACC2I2S9_9PLEO</name>
<evidence type="ECO:0000313" key="2">
    <source>
        <dbReference type="Proteomes" id="UP001153331"/>
    </source>
</evidence>
<evidence type="ECO:0000313" key="1">
    <source>
        <dbReference type="EMBL" id="KAJ8109304.1"/>
    </source>
</evidence>
<dbReference type="EMBL" id="JAPHNI010000628">
    <property type="protein sequence ID" value="KAJ8109304.1"/>
    <property type="molecule type" value="Genomic_DNA"/>
</dbReference>
<keyword evidence="2" id="KW-1185">Reference proteome</keyword>